<dbReference type="InterPro" id="IPR005744">
    <property type="entry name" value="Hy-lIII"/>
</dbReference>
<feature type="binding site" evidence="7">
    <location>
        <position position="192"/>
    </location>
    <ligand>
        <name>Zn(2+)</name>
        <dbReference type="ChEBI" id="CHEBI:29105"/>
    </ligand>
</feature>
<feature type="transmembrane region" description="Helical" evidence="8">
    <location>
        <begin position="80"/>
        <end position="102"/>
    </location>
</feature>
<dbReference type="GO" id="GO:0005886">
    <property type="term" value="C:plasma membrane"/>
    <property type="evidence" value="ECO:0007669"/>
    <property type="project" value="UniProtKB-SubCell"/>
</dbReference>
<evidence type="ECO:0000313" key="9">
    <source>
        <dbReference type="EMBL" id="SEW36429.1"/>
    </source>
</evidence>
<evidence type="ECO:0000256" key="6">
    <source>
        <dbReference type="ARBA" id="ARBA00023136"/>
    </source>
</evidence>
<evidence type="ECO:0000256" key="8">
    <source>
        <dbReference type="SAM" id="Phobius"/>
    </source>
</evidence>
<protein>
    <submittedName>
        <fullName evidence="9">Hemolysin III</fullName>
    </submittedName>
</protein>
<organism evidence="9 10">
    <name type="scientific">Chitinophaga arvensicola</name>
    <dbReference type="NCBI Taxonomy" id="29529"/>
    <lineage>
        <taxon>Bacteria</taxon>
        <taxon>Pseudomonadati</taxon>
        <taxon>Bacteroidota</taxon>
        <taxon>Chitinophagia</taxon>
        <taxon>Chitinophagales</taxon>
        <taxon>Chitinophagaceae</taxon>
        <taxon>Chitinophaga</taxon>
    </lineage>
</organism>
<dbReference type="EMBL" id="FOJG01000001">
    <property type="protein sequence ID" value="SEW36429.1"/>
    <property type="molecule type" value="Genomic_DNA"/>
</dbReference>
<feature type="transmembrane region" description="Helical" evidence="8">
    <location>
        <begin position="165"/>
        <end position="185"/>
    </location>
</feature>
<dbReference type="STRING" id="29529.SAMN04488122_2389"/>
<evidence type="ECO:0000256" key="2">
    <source>
        <dbReference type="ARBA" id="ARBA00008488"/>
    </source>
</evidence>
<evidence type="ECO:0000256" key="3">
    <source>
        <dbReference type="ARBA" id="ARBA00022475"/>
    </source>
</evidence>
<keyword evidence="5 8" id="KW-1133">Transmembrane helix</keyword>
<dbReference type="Pfam" id="PF03006">
    <property type="entry name" value="HlyIII"/>
    <property type="match status" value="1"/>
</dbReference>
<name>A0A1I0R724_9BACT</name>
<dbReference type="AlphaFoldDB" id="A0A1I0R724"/>
<dbReference type="OrthoDB" id="9813689at2"/>
<dbReference type="InterPro" id="IPR004254">
    <property type="entry name" value="AdipoR/HlyIII-related"/>
</dbReference>
<feature type="transmembrane region" description="Helical" evidence="8">
    <location>
        <begin position="20"/>
        <end position="42"/>
    </location>
</feature>
<evidence type="ECO:0000256" key="7">
    <source>
        <dbReference type="PIRSR" id="PIRSR604254-1"/>
    </source>
</evidence>
<keyword evidence="4 8" id="KW-0812">Transmembrane</keyword>
<dbReference type="GO" id="GO:0140911">
    <property type="term" value="F:pore-forming activity"/>
    <property type="evidence" value="ECO:0007669"/>
    <property type="project" value="InterPro"/>
</dbReference>
<evidence type="ECO:0000256" key="5">
    <source>
        <dbReference type="ARBA" id="ARBA00022989"/>
    </source>
</evidence>
<keyword evidence="10" id="KW-1185">Reference proteome</keyword>
<evidence type="ECO:0000256" key="4">
    <source>
        <dbReference type="ARBA" id="ARBA00022692"/>
    </source>
</evidence>
<comment type="similarity">
    <text evidence="2">Belongs to the UPF0073 (Hly-III) family.</text>
</comment>
<feature type="transmembrane region" description="Helical" evidence="8">
    <location>
        <begin position="134"/>
        <end position="153"/>
    </location>
</feature>
<dbReference type="NCBIfam" id="TIGR01065">
    <property type="entry name" value="hlyIII"/>
    <property type="match status" value="1"/>
</dbReference>
<gene>
    <name evidence="9" type="ORF">SAMN04488122_2389</name>
</gene>
<dbReference type="GO" id="GO:0046872">
    <property type="term" value="F:metal ion binding"/>
    <property type="evidence" value="ECO:0007669"/>
    <property type="project" value="UniProtKB-KW"/>
</dbReference>
<dbReference type="Proteomes" id="UP000199310">
    <property type="component" value="Unassembled WGS sequence"/>
</dbReference>
<keyword evidence="6 8" id="KW-0472">Membrane</keyword>
<accession>A0A1I0R724</accession>
<proteinExistence type="inferred from homology"/>
<keyword evidence="7" id="KW-0862">Zinc</keyword>
<feature type="binding site" evidence="7">
    <location>
        <position position="196"/>
    </location>
    <ligand>
        <name>Zn(2+)</name>
        <dbReference type="ChEBI" id="CHEBI:29105"/>
    </ligand>
</feature>
<evidence type="ECO:0000256" key="1">
    <source>
        <dbReference type="ARBA" id="ARBA00004651"/>
    </source>
</evidence>
<reference evidence="10" key="1">
    <citation type="submission" date="2016-10" db="EMBL/GenBank/DDBJ databases">
        <authorList>
            <person name="Varghese N."/>
            <person name="Submissions S."/>
        </authorList>
    </citation>
    <scope>NUCLEOTIDE SEQUENCE [LARGE SCALE GENOMIC DNA]</scope>
    <source>
        <strain evidence="10">DSM 3695</strain>
    </source>
</reference>
<feature type="binding site" evidence="7">
    <location>
        <position position="70"/>
    </location>
    <ligand>
        <name>Zn(2+)</name>
        <dbReference type="ChEBI" id="CHEBI:29105"/>
    </ligand>
</feature>
<comment type="subcellular location">
    <subcellularLocation>
        <location evidence="1">Cell membrane</location>
        <topology evidence="1">Multi-pass membrane protein</topology>
    </subcellularLocation>
</comment>
<dbReference type="PANTHER" id="PTHR20855">
    <property type="entry name" value="ADIPOR/PROGESTIN RECEPTOR-RELATED"/>
    <property type="match status" value="1"/>
</dbReference>
<dbReference type="RefSeq" id="WP_089894914.1">
    <property type="nucleotide sequence ID" value="NZ_FOJG01000001.1"/>
</dbReference>
<keyword evidence="3" id="KW-1003">Cell membrane</keyword>
<feature type="transmembrane region" description="Helical" evidence="8">
    <location>
        <begin position="108"/>
        <end position="127"/>
    </location>
</feature>
<feature type="transmembrane region" description="Helical" evidence="8">
    <location>
        <begin position="194"/>
        <end position="213"/>
    </location>
</feature>
<keyword evidence="7" id="KW-0479">Metal-binding</keyword>
<evidence type="ECO:0000313" key="10">
    <source>
        <dbReference type="Proteomes" id="UP000199310"/>
    </source>
</evidence>
<feature type="transmembrane region" description="Helical" evidence="8">
    <location>
        <begin position="48"/>
        <end position="68"/>
    </location>
</feature>
<dbReference type="PANTHER" id="PTHR20855:SF3">
    <property type="entry name" value="LD03007P"/>
    <property type="match status" value="1"/>
</dbReference>
<sequence length="214" mass="23892">MVVSKNETGYTRKQEIVNGLIHGLGIIFGVSALPMLAGIAATHNNTPGIVGACIYTFCFILLFTNSTIYHLSQELAVKKLFLIFDHISIYFLIAGTYTPFLLVYMNNAFGITLLSILWGLTLVGVLFKTWFTGKYDIVSTIIYLLMGWIMVFGGRRFFDTLPLPVIIMLAIGGGLYTIGVIFYIWDKYKYTHAVWHLLVLAAAVCHYVAVLLAM</sequence>